<reference evidence="2 3" key="1">
    <citation type="journal article" date="2018" name="Sci. Rep.">
        <title>A novel species of the marine cyanobacterium Acaryochloris with a unique pigment content and lifestyle.</title>
        <authorList>
            <person name="Partensky F."/>
            <person name="Six C."/>
            <person name="Ratin M."/>
            <person name="Garczarek L."/>
            <person name="Vaulot D."/>
            <person name="Probert I."/>
            <person name="Calteau A."/>
            <person name="Gourvil P."/>
            <person name="Marie D."/>
            <person name="Grebert T."/>
            <person name="Bouchier C."/>
            <person name="Le Panse S."/>
            <person name="Gachenot M."/>
            <person name="Rodriguez F."/>
            <person name="Garrido J.L."/>
        </authorList>
    </citation>
    <scope>NUCLEOTIDE SEQUENCE [LARGE SCALE GENOMIC DNA]</scope>
    <source>
        <strain evidence="2 3">RCC1774</strain>
    </source>
</reference>
<accession>A0A2W1JHW2</accession>
<feature type="compositionally biased region" description="Polar residues" evidence="1">
    <location>
        <begin position="16"/>
        <end position="40"/>
    </location>
</feature>
<feature type="region of interest" description="Disordered" evidence="1">
    <location>
        <begin position="13"/>
        <end position="53"/>
    </location>
</feature>
<organism evidence="2 3">
    <name type="scientific">Acaryochloris thomasi RCC1774</name>
    <dbReference type="NCBI Taxonomy" id="1764569"/>
    <lineage>
        <taxon>Bacteria</taxon>
        <taxon>Bacillati</taxon>
        <taxon>Cyanobacteriota</taxon>
        <taxon>Cyanophyceae</taxon>
        <taxon>Acaryochloridales</taxon>
        <taxon>Acaryochloridaceae</taxon>
        <taxon>Acaryochloris</taxon>
        <taxon>Acaryochloris thomasi</taxon>
    </lineage>
</organism>
<comment type="caution">
    <text evidence="2">The sequence shown here is derived from an EMBL/GenBank/DDBJ whole genome shotgun (WGS) entry which is preliminary data.</text>
</comment>
<evidence type="ECO:0000313" key="2">
    <source>
        <dbReference type="EMBL" id="PZD71155.1"/>
    </source>
</evidence>
<keyword evidence="3" id="KW-1185">Reference proteome</keyword>
<protein>
    <submittedName>
        <fullName evidence="2">Uncharacterized protein</fullName>
    </submittedName>
</protein>
<gene>
    <name evidence="2" type="ORF">C1752_07883</name>
</gene>
<dbReference type="Proteomes" id="UP000248857">
    <property type="component" value="Unassembled WGS sequence"/>
</dbReference>
<evidence type="ECO:0000256" key="1">
    <source>
        <dbReference type="SAM" id="MobiDB-lite"/>
    </source>
</evidence>
<dbReference type="AlphaFoldDB" id="A0A2W1JHW2"/>
<name>A0A2W1JHW2_9CYAN</name>
<proteinExistence type="predicted"/>
<evidence type="ECO:0000313" key="3">
    <source>
        <dbReference type="Proteomes" id="UP000248857"/>
    </source>
</evidence>
<sequence>MFCGYSFPCNVKGGTMKSSVNPSMGASQDYQPTTESSQPIKEQRDTGVYSSGTPVKISKGSFRGCIGQVAACTNDGVFFIRKHSDPQQDRCDRMPNGPFLDDEFEYID</sequence>
<dbReference type="EMBL" id="PQWO01000021">
    <property type="protein sequence ID" value="PZD71155.1"/>
    <property type="molecule type" value="Genomic_DNA"/>
</dbReference>